<evidence type="ECO:0000313" key="4">
    <source>
        <dbReference type="EMBL" id="RNE48195.1"/>
    </source>
</evidence>
<comment type="similarity">
    <text evidence="1">Belongs to the transferase hexapeptide repeat family.</text>
</comment>
<evidence type="ECO:0000259" key="3">
    <source>
        <dbReference type="SMART" id="SM01266"/>
    </source>
</evidence>
<dbReference type="Pfam" id="PF12464">
    <property type="entry name" value="Mac"/>
    <property type="match status" value="1"/>
</dbReference>
<dbReference type="Gene3D" id="2.160.10.10">
    <property type="entry name" value="Hexapeptide repeat proteins"/>
    <property type="match status" value="1"/>
</dbReference>
<evidence type="ECO:0000256" key="1">
    <source>
        <dbReference type="ARBA" id="ARBA00007274"/>
    </source>
</evidence>
<reference evidence="4 5" key="1">
    <citation type="submission" date="2018-02" db="EMBL/GenBank/DDBJ databases">
        <title>Corynebacterium alimpuense sp. nov., a marine obligate actinomycete isolated from sediments of Valparaiso bay, Chile.</title>
        <authorList>
            <person name="Claverias F."/>
            <person name="Gonzales-Siles L."/>
            <person name="Salva-Serra F."/>
            <person name="Inganaes E."/>
            <person name="Molin K."/>
            <person name="Cumsille A."/>
            <person name="Undabarrena A."/>
            <person name="Couve E."/>
            <person name="Moore E.R.B."/>
            <person name="Gomila M."/>
            <person name="Camara B."/>
        </authorList>
    </citation>
    <scope>NUCLEOTIDE SEQUENCE [LARGE SCALE GENOMIC DNA]</scope>
    <source>
        <strain evidence="4 5">CCUG 69366</strain>
    </source>
</reference>
<feature type="domain" description="Maltose/galactoside acetyltransferase" evidence="3">
    <location>
        <begin position="11"/>
        <end position="64"/>
    </location>
</feature>
<dbReference type="InterPro" id="IPR001451">
    <property type="entry name" value="Hexapep"/>
</dbReference>
<gene>
    <name evidence="4" type="ORF">C5L39_10035</name>
</gene>
<dbReference type="CDD" id="cd03357">
    <property type="entry name" value="LbH_MAT_GAT"/>
    <property type="match status" value="1"/>
</dbReference>
<dbReference type="InterPro" id="IPR051159">
    <property type="entry name" value="Hexapeptide_acetyltransf"/>
</dbReference>
<comment type="caution">
    <text evidence="4">The sequence shown here is derived from an EMBL/GenBank/DDBJ whole genome shotgun (WGS) entry which is preliminary data.</text>
</comment>
<keyword evidence="5" id="KW-1185">Reference proteome</keyword>
<keyword evidence="2 4" id="KW-0808">Transferase</keyword>
<dbReference type="SMART" id="SM01266">
    <property type="entry name" value="Mac"/>
    <property type="match status" value="1"/>
</dbReference>
<dbReference type="EMBL" id="PTJO01000006">
    <property type="protein sequence ID" value="RNE48195.1"/>
    <property type="molecule type" value="Genomic_DNA"/>
</dbReference>
<protein>
    <submittedName>
        <fullName evidence="4">Sugar O-acetyltransferase</fullName>
    </submittedName>
</protein>
<dbReference type="InterPro" id="IPR011004">
    <property type="entry name" value="Trimer_LpxA-like_sf"/>
</dbReference>
<dbReference type="RefSeq" id="WP_123048770.1">
    <property type="nucleotide sequence ID" value="NZ_PTJO01000006.1"/>
</dbReference>
<dbReference type="PANTHER" id="PTHR23416:SF23">
    <property type="entry name" value="ACETYLTRANSFERASE C18B11.09C-RELATED"/>
    <property type="match status" value="1"/>
</dbReference>
<dbReference type="SUPFAM" id="SSF51161">
    <property type="entry name" value="Trimeric LpxA-like enzymes"/>
    <property type="match status" value="1"/>
</dbReference>
<dbReference type="GO" id="GO:0005829">
    <property type="term" value="C:cytosol"/>
    <property type="evidence" value="ECO:0007669"/>
    <property type="project" value="TreeGrafter"/>
</dbReference>
<evidence type="ECO:0000313" key="5">
    <source>
        <dbReference type="Proteomes" id="UP000266975"/>
    </source>
</evidence>
<dbReference type="Pfam" id="PF14602">
    <property type="entry name" value="Hexapep_2"/>
    <property type="match status" value="1"/>
</dbReference>
<dbReference type="Proteomes" id="UP000266975">
    <property type="component" value="Unassembled WGS sequence"/>
</dbReference>
<dbReference type="GO" id="GO:0008374">
    <property type="term" value="F:O-acyltransferase activity"/>
    <property type="evidence" value="ECO:0007669"/>
    <property type="project" value="TreeGrafter"/>
</dbReference>
<accession>A0A3M8K613</accession>
<dbReference type="AlphaFoldDB" id="A0A3M8K613"/>
<name>A0A3M8K613_9CORY</name>
<dbReference type="PANTHER" id="PTHR23416">
    <property type="entry name" value="SIALIC ACID SYNTHASE-RELATED"/>
    <property type="match status" value="1"/>
</dbReference>
<organism evidence="4 5">
    <name type="scientific">Corynebacterium alimapuense</name>
    <dbReference type="NCBI Taxonomy" id="1576874"/>
    <lineage>
        <taxon>Bacteria</taxon>
        <taxon>Bacillati</taxon>
        <taxon>Actinomycetota</taxon>
        <taxon>Actinomycetes</taxon>
        <taxon>Mycobacteriales</taxon>
        <taxon>Corynebacteriaceae</taxon>
        <taxon>Corynebacterium</taxon>
    </lineage>
</organism>
<dbReference type="InterPro" id="IPR024688">
    <property type="entry name" value="Mac_dom"/>
</dbReference>
<sequence>MSFDPKTYSSLDDLRAQRWYLAGSEELIAHCERRARLLKEFNELANTDRKRGDELLTQLLATGSAVPEAIAPLQMDYGINTTFGAGCFLNFNTVILDVAEVTFGSRTLVGPNCQFITVGHPINDVEMRAGGWEQAHPITIGDDCWLGAGVTVLAGVSIGDRCVIGAGTLVTRDMPADSLVLGSPGRVVRMLNQGDDRLEREDLPAGAPVEGLNFGV</sequence>
<proteinExistence type="inferred from homology"/>
<evidence type="ECO:0000256" key="2">
    <source>
        <dbReference type="ARBA" id="ARBA00022679"/>
    </source>
</evidence>
<dbReference type="GO" id="GO:0016407">
    <property type="term" value="F:acetyltransferase activity"/>
    <property type="evidence" value="ECO:0007669"/>
    <property type="project" value="InterPro"/>
</dbReference>
<dbReference type="OrthoDB" id="2643438at2"/>